<protein>
    <submittedName>
        <fullName evidence="1">Uncharacterized protein</fullName>
    </submittedName>
</protein>
<organism evidence="1 2">
    <name type="scientific">Allacma fusca</name>
    <dbReference type="NCBI Taxonomy" id="39272"/>
    <lineage>
        <taxon>Eukaryota</taxon>
        <taxon>Metazoa</taxon>
        <taxon>Ecdysozoa</taxon>
        <taxon>Arthropoda</taxon>
        <taxon>Hexapoda</taxon>
        <taxon>Collembola</taxon>
        <taxon>Symphypleona</taxon>
        <taxon>Sminthuridae</taxon>
        <taxon>Allacma</taxon>
    </lineage>
</organism>
<evidence type="ECO:0000313" key="2">
    <source>
        <dbReference type="Proteomes" id="UP000708208"/>
    </source>
</evidence>
<evidence type="ECO:0000313" key="1">
    <source>
        <dbReference type="EMBL" id="CAG7816975.1"/>
    </source>
</evidence>
<accession>A0A8J2KL34</accession>
<name>A0A8J2KL34_9HEXA</name>
<keyword evidence="2" id="KW-1185">Reference proteome</keyword>
<reference evidence="1" key="1">
    <citation type="submission" date="2021-06" db="EMBL/GenBank/DDBJ databases">
        <authorList>
            <person name="Hodson N. C."/>
            <person name="Mongue J. A."/>
            <person name="Jaron S. K."/>
        </authorList>
    </citation>
    <scope>NUCLEOTIDE SEQUENCE</scope>
</reference>
<dbReference type="EMBL" id="CAJVCH010383630">
    <property type="protein sequence ID" value="CAG7816975.1"/>
    <property type="molecule type" value="Genomic_DNA"/>
</dbReference>
<dbReference type="AlphaFoldDB" id="A0A8J2KL34"/>
<sequence length="168" mass="19349">MNSRKPILILQACLTTSVALVTVILVANPTHSHIVRRDISVNKLCGDERLYFKETGKCYPAQKKGPCGELMVLEPSNDDDNVGECNCEYIKGALQCPQRPTVFWKQESRCYHIYAQVIFHEQRARIPYLVNLKKHRLKNFSAMLKVFHQMFSKLFYASGSIIRNIIMK</sequence>
<proteinExistence type="predicted"/>
<dbReference type="OrthoDB" id="6328618at2759"/>
<gene>
    <name evidence="1" type="ORF">AFUS01_LOCUS27565</name>
</gene>
<dbReference type="Proteomes" id="UP000708208">
    <property type="component" value="Unassembled WGS sequence"/>
</dbReference>
<comment type="caution">
    <text evidence="1">The sequence shown here is derived from an EMBL/GenBank/DDBJ whole genome shotgun (WGS) entry which is preliminary data.</text>
</comment>